<dbReference type="HOGENOM" id="CLU_035595_0_0_0"/>
<dbReference type="Pfam" id="PF05095">
    <property type="entry name" value="DUF687"/>
    <property type="match status" value="1"/>
</dbReference>
<keyword evidence="4" id="KW-1185">Reference proteome</keyword>
<reference evidence="3 4" key="1">
    <citation type="journal article" date="2006" name="DNA Res.">
        <title>Genome sequence of the cat pathogen, Chlamydophila felis.</title>
        <authorList>
            <person name="Azuma Y."/>
            <person name="Hirakawa H."/>
            <person name="Yamashita A."/>
            <person name="Cai Y."/>
            <person name="Rahman M.A."/>
            <person name="Suzuki H."/>
            <person name="Mitaku S."/>
            <person name="Toh H."/>
            <person name="Goto S."/>
            <person name="Murakami T."/>
            <person name="Sugi K."/>
            <person name="Hayashi H."/>
            <person name="Fukushi H."/>
            <person name="Hattori M."/>
            <person name="Kuhara S."/>
            <person name="Shirai M."/>
        </authorList>
    </citation>
    <scope>NUCLEOTIDE SEQUENCE [LARGE SCALE GENOMIC DNA]</scope>
    <source>
        <strain evidence="3 4">Fe/C-56</strain>
    </source>
</reference>
<sequence length="584" mass="63981">MVTPVRIPTHNLTNENQENDISEEGGNNVDTVAIRVEQAIVHFNSSTDPTLGSEIHLVGNDGMYGHSGGNNISEFLCIADTNTQEPADYQVSTTYINGSWQTETESQLEGMHISGLRGEPVRVLYNSGSGLTTSGFLDRRNSVSPTHPLCVALLEVLNSFFSHSENASSRHTIIFYGDGGAYVQQALDYCRFSNRVDCIGIAPTIYVVGHPSVHHFRVTGDLTTLLDRYGYNHSNVSTLGYSAGAEGLILPGLRDPSYQYVLGIRNLFQLNGGPITDPAVAMSLIQMGSDMRDFTQREAEYNNTDNPHEALVNPHPSTCPDILLSGIFLIPSVVAIMQDVFVRSMLPVEDRNFYWITHIGYTAGLVQRLVLMFTNRREVRFGHRRARLLARSLTAPMLLISAAESINYAQRLQRPVPILQAIYFGGAVMSGTWVVLAIGNTCLTRFRARAQRLGLRLMGEHEQAEDGNGERRVVRVADAARRGVAEALPVMCAGVVAGLGAGILNGCSIPSALNNPINATANNLPENRTWIFDGDILRNPSRSWVSGDWFAVSATVSLILGFIVICVSIGVMVASVRRNQYRRT</sequence>
<protein>
    <recommendedName>
        <fullName evidence="5">Transmembrane protein</fullName>
    </recommendedName>
</protein>
<gene>
    <name evidence="3" type="ordered locus">CF0441</name>
</gene>
<dbReference type="Proteomes" id="UP000001260">
    <property type="component" value="Chromosome"/>
</dbReference>
<keyword evidence="2" id="KW-0472">Membrane</keyword>
<dbReference type="AlphaFoldDB" id="Q254S5"/>
<dbReference type="EMBL" id="AP006861">
    <property type="protein sequence ID" value="BAE81213.1"/>
    <property type="molecule type" value="Genomic_DNA"/>
</dbReference>
<feature type="transmembrane region" description="Helical" evidence="2">
    <location>
        <begin position="549"/>
        <end position="574"/>
    </location>
</feature>
<name>Q254S5_CHLFF</name>
<accession>Q254S5</accession>
<feature type="transmembrane region" description="Helical" evidence="2">
    <location>
        <begin position="484"/>
        <end position="504"/>
    </location>
</feature>
<evidence type="ECO:0000313" key="4">
    <source>
        <dbReference type="Proteomes" id="UP000001260"/>
    </source>
</evidence>
<evidence type="ECO:0000256" key="2">
    <source>
        <dbReference type="SAM" id="Phobius"/>
    </source>
</evidence>
<dbReference type="KEGG" id="cfe:BAE81213.1"/>
<feature type="transmembrane region" description="Helical" evidence="2">
    <location>
        <begin position="392"/>
        <end position="409"/>
    </location>
</feature>
<dbReference type="RefSeq" id="WP_011457993.1">
    <property type="nucleotide sequence ID" value="NC_007899.1"/>
</dbReference>
<feature type="transmembrane region" description="Helical" evidence="2">
    <location>
        <begin position="421"/>
        <end position="443"/>
    </location>
</feature>
<evidence type="ECO:0000313" key="3">
    <source>
        <dbReference type="EMBL" id="BAE81213.1"/>
    </source>
</evidence>
<evidence type="ECO:0008006" key="5">
    <source>
        <dbReference type="Google" id="ProtNLM"/>
    </source>
</evidence>
<evidence type="ECO:0000256" key="1">
    <source>
        <dbReference type="SAM" id="MobiDB-lite"/>
    </source>
</evidence>
<organism evidence="3 4">
    <name type="scientific">Chlamydia felis (strain Fe/C-56)</name>
    <name type="common">Chlamydophila felis</name>
    <dbReference type="NCBI Taxonomy" id="264202"/>
    <lineage>
        <taxon>Bacteria</taxon>
        <taxon>Pseudomonadati</taxon>
        <taxon>Chlamydiota</taxon>
        <taxon>Chlamydiia</taxon>
        <taxon>Chlamydiales</taxon>
        <taxon>Chlamydiaceae</taxon>
        <taxon>Chlamydia/Chlamydophila group</taxon>
        <taxon>Chlamydia</taxon>
    </lineage>
</organism>
<proteinExistence type="predicted"/>
<keyword evidence="2" id="KW-1133">Transmembrane helix</keyword>
<feature type="region of interest" description="Disordered" evidence="1">
    <location>
        <begin position="1"/>
        <end position="25"/>
    </location>
</feature>
<dbReference type="OrthoDB" id="17031at2"/>
<keyword evidence="2" id="KW-0812">Transmembrane</keyword>
<feature type="transmembrane region" description="Helical" evidence="2">
    <location>
        <begin position="353"/>
        <end position="371"/>
    </location>
</feature>
<dbReference type="InterPro" id="IPR007787">
    <property type="entry name" value="DUF687"/>
</dbReference>